<evidence type="ECO:0000313" key="2">
    <source>
        <dbReference type="EMBL" id="TQR88277.1"/>
    </source>
</evidence>
<keyword evidence="1" id="KW-1133">Transmembrane helix</keyword>
<reference evidence="2 3" key="1">
    <citation type="submission" date="2018-10" db="EMBL/GenBank/DDBJ databases">
        <title>Draft genome of Mycobacterium hodleri strain B.</title>
        <authorList>
            <person name="Amande T.J."/>
            <person name="Mcgenity T.J."/>
        </authorList>
    </citation>
    <scope>NUCLEOTIDE SEQUENCE [LARGE SCALE GENOMIC DNA]</scope>
    <source>
        <strain evidence="2 3">B</strain>
    </source>
</reference>
<organism evidence="2 3">
    <name type="scientific">Mycolicibacterium hodleri</name>
    <dbReference type="NCBI Taxonomy" id="49897"/>
    <lineage>
        <taxon>Bacteria</taxon>
        <taxon>Bacillati</taxon>
        <taxon>Actinomycetota</taxon>
        <taxon>Actinomycetes</taxon>
        <taxon>Mycobacteriales</taxon>
        <taxon>Mycobacteriaceae</taxon>
        <taxon>Mycolicibacterium</taxon>
    </lineage>
</organism>
<protein>
    <submittedName>
        <fullName evidence="2">Uncharacterized protein</fullName>
    </submittedName>
</protein>
<evidence type="ECO:0000256" key="1">
    <source>
        <dbReference type="SAM" id="Phobius"/>
    </source>
</evidence>
<keyword evidence="3" id="KW-1185">Reference proteome</keyword>
<dbReference type="RefSeq" id="WP_142550295.1">
    <property type="nucleotide sequence ID" value="NZ_VIFX01000002.1"/>
</dbReference>
<sequence length="61" mass="6224">MTALRAAALAFGLLALCAGGLQLWAYASSGYPRHLVLGVFAVAVGLSVVVAAASRKGPRWP</sequence>
<evidence type="ECO:0000313" key="3">
    <source>
        <dbReference type="Proteomes" id="UP000315759"/>
    </source>
</evidence>
<proteinExistence type="predicted"/>
<keyword evidence="1" id="KW-0812">Transmembrane</keyword>
<dbReference type="Proteomes" id="UP000315759">
    <property type="component" value="Unassembled WGS sequence"/>
</dbReference>
<dbReference type="AlphaFoldDB" id="A0A544W7R5"/>
<comment type="caution">
    <text evidence="2">The sequence shown here is derived from an EMBL/GenBank/DDBJ whole genome shotgun (WGS) entry which is preliminary data.</text>
</comment>
<dbReference type="EMBL" id="VIFX01000002">
    <property type="protein sequence ID" value="TQR88277.1"/>
    <property type="molecule type" value="Genomic_DNA"/>
</dbReference>
<gene>
    <name evidence="2" type="ORF">D8S82_01805</name>
</gene>
<feature type="transmembrane region" description="Helical" evidence="1">
    <location>
        <begin position="35"/>
        <end position="53"/>
    </location>
</feature>
<accession>A0A544W7R5</accession>
<keyword evidence="1" id="KW-0472">Membrane</keyword>
<name>A0A544W7R5_9MYCO</name>